<gene>
    <name evidence="11" type="ORF">LTR09_000995</name>
</gene>
<dbReference type="EMBL" id="JAWDJX010000002">
    <property type="protein sequence ID" value="KAK3057919.1"/>
    <property type="molecule type" value="Genomic_DNA"/>
</dbReference>
<dbReference type="CDD" id="cd02340">
    <property type="entry name" value="ZZ_NBR1_like"/>
    <property type="match status" value="1"/>
</dbReference>
<feature type="region of interest" description="Disordered" evidence="8">
    <location>
        <begin position="517"/>
        <end position="540"/>
    </location>
</feature>
<evidence type="ECO:0000313" key="11">
    <source>
        <dbReference type="EMBL" id="KAK3057919.1"/>
    </source>
</evidence>
<dbReference type="InterPro" id="IPR043145">
    <property type="entry name" value="Znf_ZZ_sf"/>
</dbReference>
<evidence type="ECO:0000256" key="6">
    <source>
        <dbReference type="PROSITE-ProRule" id="PRU00228"/>
    </source>
</evidence>
<keyword evidence="3 6" id="KW-0863">Zinc-finger</keyword>
<protein>
    <submittedName>
        <fullName evidence="11">Uncharacterized protein</fullName>
    </submittedName>
</protein>
<feature type="compositionally biased region" description="Low complexity" evidence="8">
    <location>
        <begin position="832"/>
        <end position="845"/>
    </location>
</feature>
<feature type="region of interest" description="Disordered" evidence="8">
    <location>
        <begin position="39"/>
        <end position="65"/>
    </location>
</feature>
<dbReference type="SUPFAM" id="SSF47473">
    <property type="entry name" value="EF-hand"/>
    <property type="match status" value="1"/>
</dbReference>
<dbReference type="PANTHER" id="PTHR23055">
    <property type="entry name" value="CALCIUM BINDING PROTEINS"/>
    <property type="match status" value="1"/>
</dbReference>
<evidence type="ECO:0000256" key="4">
    <source>
        <dbReference type="ARBA" id="ARBA00022833"/>
    </source>
</evidence>
<evidence type="ECO:0000259" key="10">
    <source>
        <dbReference type="PROSITE" id="PS50222"/>
    </source>
</evidence>
<dbReference type="Gene3D" id="1.10.238.10">
    <property type="entry name" value="EF-hand"/>
    <property type="match status" value="1"/>
</dbReference>
<dbReference type="InterPro" id="IPR011992">
    <property type="entry name" value="EF-hand-dom_pair"/>
</dbReference>
<keyword evidence="12" id="KW-1185">Reference proteome</keyword>
<dbReference type="PROSITE" id="PS50222">
    <property type="entry name" value="EF_HAND_2"/>
    <property type="match status" value="2"/>
</dbReference>
<sequence length="908" mass="100853">MSQSSNLSRYKPAVIVLTGAAALACAYALYSTYNSEPPAPVKATPLRRSNAVSRGGHPSRRQHHDLRVEGSWIDRPDAPLGMVRIIVNGTEHLINIASERVPTDEQFMQRYGVPINASFRTALGSAIAACFYDACNTAARNEEEGPVHESFPELTRLLRLCRESDAHELRDEAPGIAQSFLQISEEDAMRGLNIFFVILAGSGETDLLGLERYERMELVDSITASDSEPSQGLKGLLYHIAEADAHRKAYEHRGITCDGCSEYPIRGVRWRCLNCAGFDLCSTCESSVLHYSTHVFAKVKIPLPTTSWMHPQASWYPGHIDPKTLGQHLDSPVKERLQADYDHEEAQLDALYDQFTTLCNVSLANDPTQIGRAIDYYGFTKALTSERWEHRYKPNIHYDRMFAFYDTDRNDLIGFEEFVSGMAYLRGPKRFQSLRRALQGFDADGDGSVDRYDFIRMFRAKHEIQKLQVNDMIQAQEEERTMGALDVLRSSQPISAMFRDEDIPRGGVRLTSGKAVDQFGDLQPTPGTKTILEDDEGWPDVNEGRTRRQLARQAPHQRLQAHLSRSEEILSSTDGAQDHRNGVVAIQHGPNANIQLPPPNTNGADTPAQARIGEVDEPLDHDVLWQLAEEGFHEMLDPLFEIREKANDMVIATRQDRVKWRKQVKRAAMQMEQAHQELKAGAEVDPLMATAMSAHDDASQELKRTREEVANIQSQKVPRMVPTDPENLSRLEEEIVQKPLEDLLETSGYGLLDERDPRSASRPSDGSLGNDEGPVAAGPSTSSRRSRWDGPCPSAPTTSSNKISDDPTMPQNRPNGIVPTTVLGEAKSEAVSSPASTGASTPAASETEEPPPTARLRLLAHHVGLDEAIKARGGPGRLSYEEIEEIVEADASKELRGLVVSWLELASF</sequence>
<keyword evidence="1" id="KW-0479">Metal-binding</keyword>
<dbReference type="GO" id="GO:0016020">
    <property type="term" value="C:membrane"/>
    <property type="evidence" value="ECO:0007669"/>
    <property type="project" value="TreeGrafter"/>
</dbReference>
<dbReference type="Proteomes" id="UP001271007">
    <property type="component" value="Unassembled WGS sequence"/>
</dbReference>
<organism evidence="11 12">
    <name type="scientific">Extremus antarcticus</name>
    <dbReference type="NCBI Taxonomy" id="702011"/>
    <lineage>
        <taxon>Eukaryota</taxon>
        <taxon>Fungi</taxon>
        <taxon>Dikarya</taxon>
        <taxon>Ascomycota</taxon>
        <taxon>Pezizomycotina</taxon>
        <taxon>Dothideomycetes</taxon>
        <taxon>Dothideomycetidae</taxon>
        <taxon>Mycosphaerellales</taxon>
        <taxon>Extremaceae</taxon>
        <taxon>Extremus</taxon>
    </lineage>
</organism>
<dbReference type="PANTHER" id="PTHR23055:SF187">
    <property type="entry name" value="EF HAND DOMAIN PROTEIN (AFU_ORTHOLOGUE AFUA_6G07310)"/>
    <property type="match status" value="1"/>
</dbReference>
<dbReference type="PROSITE" id="PS01357">
    <property type="entry name" value="ZF_ZZ_1"/>
    <property type="match status" value="1"/>
</dbReference>
<reference evidence="11" key="1">
    <citation type="submission" date="2023-04" db="EMBL/GenBank/DDBJ databases">
        <title>Black Yeasts Isolated from many extreme environments.</title>
        <authorList>
            <person name="Coleine C."/>
            <person name="Stajich J.E."/>
            <person name="Selbmann L."/>
        </authorList>
    </citation>
    <scope>NUCLEOTIDE SEQUENCE</scope>
    <source>
        <strain evidence="11">CCFEE 5312</strain>
    </source>
</reference>
<evidence type="ECO:0000256" key="3">
    <source>
        <dbReference type="ARBA" id="ARBA00022771"/>
    </source>
</evidence>
<evidence type="ECO:0000256" key="5">
    <source>
        <dbReference type="ARBA" id="ARBA00022837"/>
    </source>
</evidence>
<evidence type="ECO:0000256" key="7">
    <source>
        <dbReference type="SAM" id="Coils"/>
    </source>
</evidence>
<dbReference type="PROSITE" id="PS00018">
    <property type="entry name" value="EF_HAND_1"/>
    <property type="match status" value="2"/>
</dbReference>
<dbReference type="InterPro" id="IPR018247">
    <property type="entry name" value="EF_Hand_1_Ca_BS"/>
</dbReference>
<dbReference type="InterPro" id="IPR028846">
    <property type="entry name" value="Recoverin"/>
</dbReference>
<evidence type="ECO:0000259" key="9">
    <source>
        <dbReference type="PROSITE" id="PS50135"/>
    </source>
</evidence>
<name>A0AAJ0LWG6_9PEZI</name>
<comment type="caution">
    <text evidence="11">The sequence shown here is derived from an EMBL/GenBank/DDBJ whole genome shotgun (WGS) entry which is preliminary data.</text>
</comment>
<dbReference type="GO" id="GO:0005829">
    <property type="term" value="C:cytosol"/>
    <property type="evidence" value="ECO:0007669"/>
    <property type="project" value="TreeGrafter"/>
</dbReference>
<keyword evidence="7" id="KW-0175">Coiled coil</keyword>
<evidence type="ECO:0000313" key="12">
    <source>
        <dbReference type="Proteomes" id="UP001271007"/>
    </source>
</evidence>
<dbReference type="SMART" id="SM00291">
    <property type="entry name" value="ZnF_ZZ"/>
    <property type="match status" value="1"/>
</dbReference>
<proteinExistence type="predicted"/>
<evidence type="ECO:0000256" key="8">
    <source>
        <dbReference type="SAM" id="MobiDB-lite"/>
    </source>
</evidence>
<keyword evidence="2" id="KW-0677">Repeat</keyword>
<dbReference type="Pfam" id="PF00569">
    <property type="entry name" value="ZZ"/>
    <property type="match status" value="1"/>
</dbReference>
<dbReference type="InterPro" id="IPR002048">
    <property type="entry name" value="EF_hand_dom"/>
</dbReference>
<dbReference type="SUPFAM" id="SSF57850">
    <property type="entry name" value="RING/U-box"/>
    <property type="match status" value="1"/>
</dbReference>
<feature type="domain" description="ZZ-type" evidence="9">
    <location>
        <begin position="252"/>
        <end position="304"/>
    </location>
</feature>
<accession>A0AAJ0LWG6</accession>
<dbReference type="AlphaFoldDB" id="A0AAJ0LWG6"/>
<dbReference type="PROSITE" id="PS50135">
    <property type="entry name" value="ZF_ZZ_2"/>
    <property type="match status" value="1"/>
</dbReference>
<dbReference type="InterPro" id="IPR000433">
    <property type="entry name" value="Znf_ZZ"/>
</dbReference>
<evidence type="ECO:0000256" key="1">
    <source>
        <dbReference type="ARBA" id="ARBA00022723"/>
    </source>
</evidence>
<dbReference type="GO" id="GO:0008270">
    <property type="term" value="F:zinc ion binding"/>
    <property type="evidence" value="ECO:0007669"/>
    <property type="project" value="UniProtKB-KW"/>
</dbReference>
<feature type="region of interest" description="Disordered" evidence="8">
    <location>
        <begin position="747"/>
        <end position="851"/>
    </location>
</feature>
<dbReference type="GO" id="GO:0005509">
    <property type="term" value="F:calcium ion binding"/>
    <property type="evidence" value="ECO:0007669"/>
    <property type="project" value="InterPro"/>
</dbReference>
<dbReference type="SMART" id="SM00054">
    <property type="entry name" value="EFh"/>
    <property type="match status" value="2"/>
</dbReference>
<dbReference type="CDD" id="cd00051">
    <property type="entry name" value="EFh"/>
    <property type="match status" value="1"/>
</dbReference>
<feature type="domain" description="EF-hand" evidence="10">
    <location>
        <begin position="393"/>
        <end position="428"/>
    </location>
</feature>
<evidence type="ECO:0000256" key="2">
    <source>
        <dbReference type="ARBA" id="ARBA00022737"/>
    </source>
</evidence>
<keyword evidence="5" id="KW-0106">Calcium</keyword>
<feature type="domain" description="EF-hand" evidence="10">
    <location>
        <begin position="429"/>
        <end position="464"/>
    </location>
</feature>
<keyword evidence="4" id="KW-0862">Zinc</keyword>
<dbReference type="Gene3D" id="3.30.60.90">
    <property type="match status" value="1"/>
</dbReference>
<feature type="coiled-coil region" evidence="7">
    <location>
        <begin position="657"/>
        <end position="715"/>
    </location>
</feature>